<dbReference type="EMBL" id="BLKM01000742">
    <property type="protein sequence ID" value="GFG38064.1"/>
    <property type="molecule type" value="Genomic_DNA"/>
</dbReference>
<proteinExistence type="predicted"/>
<keyword evidence="2" id="KW-1185">Reference proteome</keyword>
<accession>A0A6L2Q0P5</accession>
<comment type="caution">
    <text evidence="1">The sequence shown here is derived from an EMBL/GenBank/DDBJ whole genome shotgun (WGS) entry which is preliminary data.</text>
</comment>
<protein>
    <submittedName>
        <fullName evidence="1">Uncharacterized protein</fullName>
    </submittedName>
</protein>
<evidence type="ECO:0000313" key="1">
    <source>
        <dbReference type="EMBL" id="GFG38064.1"/>
    </source>
</evidence>
<organism evidence="1 2">
    <name type="scientific">Coptotermes formosanus</name>
    <name type="common">Formosan subterranean termite</name>
    <dbReference type="NCBI Taxonomy" id="36987"/>
    <lineage>
        <taxon>Eukaryota</taxon>
        <taxon>Metazoa</taxon>
        <taxon>Ecdysozoa</taxon>
        <taxon>Arthropoda</taxon>
        <taxon>Hexapoda</taxon>
        <taxon>Insecta</taxon>
        <taxon>Pterygota</taxon>
        <taxon>Neoptera</taxon>
        <taxon>Polyneoptera</taxon>
        <taxon>Dictyoptera</taxon>
        <taxon>Blattodea</taxon>
        <taxon>Blattoidea</taxon>
        <taxon>Termitoidae</taxon>
        <taxon>Rhinotermitidae</taxon>
        <taxon>Coptotermes</taxon>
    </lineage>
</organism>
<dbReference type="Proteomes" id="UP000502823">
    <property type="component" value="Unassembled WGS sequence"/>
</dbReference>
<dbReference type="InParanoid" id="A0A6L2Q0P5"/>
<gene>
    <name evidence="1" type="ORF">Cfor_10643</name>
</gene>
<sequence length="90" mass="9885">MLFGDKHLNNGLLLNFLVAETESVTFKYKLLQNVHGVSAVNKSTGSHWASQIVGSRKGQAKLSDARHSGQPKTTVTQVLLQRAVELIQDK</sequence>
<dbReference type="AlphaFoldDB" id="A0A6L2Q0P5"/>
<reference evidence="2" key="1">
    <citation type="submission" date="2020-01" db="EMBL/GenBank/DDBJ databases">
        <title>Draft genome sequence of the Termite Coptotermes fromosanus.</title>
        <authorList>
            <person name="Itakura S."/>
            <person name="Yosikawa Y."/>
            <person name="Umezawa K."/>
        </authorList>
    </citation>
    <scope>NUCLEOTIDE SEQUENCE [LARGE SCALE GENOMIC DNA]</scope>
</reference>
<evidence type="ECO:0000313" key="2">
    <source>
        <dbReference type="Proteomes" id="UP000502823"/>
    </source>
</evidence>
<name>A0A6L2Q0P5_COPFO</name>